<dbReference type="Proteomes" id="UP001271780">
    <property type="component" value="Unassembled WGS sequence"/>
</dbReference>
<comment type="pathway">
    <text evidence="1">Bacterial outer membrane biogenesis; LPS O-antigen biosynthesis.</text>
</comment>
<dbReference type="Pfam" id="PF01370">
    <property type="entry name" value="Epimerase"/>
    <property type="match status" value="1"/>
</dbReference>
<evidence type="ECO:0000313" key="4">
    <source>
        <dbReference type="EMBL" id="MDX8475913.1"/>
    </source>
</evidence>
<comment type="caution">
    <text evidence="4">The sequence shown here is derived from an EMBL/GenBank/DDBJ whole genome shotgun (WGS) entry which is preliminary data.</text>
</comment>
<dbReference type="EMBL" id="JAVIIZ010000024">
    <property type="protein sequence ID" value="MDX8475913.1"/>
    <property type="molecule type" value="Genomic_DNA"/>
</dbReference>
<keyword evidence="5" id="KW-1185">Reference proteome</keyword>
<dbReference type="PANTHER" id="PTHR43000">
    <property type="entry name" value="DTDP-D-GLUCOSE 4,6-DEHYDRATASE-RELATED"/>
    <property type="match status" value="1"/>
</dbReference>
<dbReference type="InterPro" id="IPR001509">
    <property type="entry name" value="Epimerase_deHydtase"/>
</dbReference>
<dbReference type="Gene3D" id="3.40.50.720">
    <property type="entry name" value="NAD(P)-binding Rossmann-like Domain"/>
    <property type="match status" value="1"/>
</dbReference>
<evidence type="ECO:0000259" key="3">
    <source>
        <dbReference type="Pfam" id="PF01370"/>
    </source>
</evidence>
<evidence type="ECO:0000313" key="5">
    <source>
        <dbReference type="Proteomes" id="UP001271780"/>
    </source>
</evidence>
<dbReference type="RefSeq" id="WP_320318628.1">
    <property type="nucleotide sequence ID" value="NZ_JAVIIX010000023.1"/>
</dbReference>
<organism evidence="4 5">
    <name type="scientific">Mesorhizobium dulcispinae</name>
    <dbReference type="NCBI Taxonomy" id="3072316"/>
    <lineage>
        <taxon>Bacteria</taxon>
        <taxon>Pseudomonadati</taxon>
        <taxon>Pseudomonadota</taxon>
        <taxon>Alphaproteobacteria</taxon>
        <taxon>Hyphomicrobiales</taxon>
        <taxon>Phyllobacteriaceae</taxon>
        <taxon>Mesorhizobium</taxon>
    </lineage>
</organism>
<comment type="similarity">
    <text evidence="2">Belongs to the NAD(P)-dependent epimerase/dehydratase family.</text>
</comment>
<evidence type="ECO:0000256" key="2">
    <source>
        <dbReference type="ARBA" id="ARBA00007637"/>
    </source>
</evidence>
<proteinExistence type="inferred from homology"/>
<feature type="domain" description="NAD-dependent epimerase/dehydratase" evidence="3">
    <location>
        <begin position="3"/>
        <end position="228"/>
    </location>
</feature>
<dbReference type="SUPFAM" id="SSF51735">
    <property type="entry name" value="NAD(P)-binding Rossmann-fold domains"/>
    <property type="match status" value="1"/>
</dbReference>
<gene>
    <name evidence="4" type="ORF">RFM27_27900</name>
</gene>
<evidence type="ECO:0000256" key="1">
    <source>
        <dbReference type="ARBA" id="ARBA00005125"/>
    </source>
</evidence>
<sequence>MRVAVTGATGFIGRHVLAELRRRGHETTVCVRNASVLPDQFLHMGADVREIAIGASDEPDWPDLGSPDVLIHLAWGGLPNYHSLHHFEKELPAQYSFLARLVKTGLPTLAVAGTCFEYGMQSGALGEDLVCLPGNCYGFAKNALHKQLQFLSRTHSFNLVWARLFYLYGDGQSSNSLLSQLRQAVMEGKEVFDMSGGEQLRDYLPVTTVAEFLTTLAALGQDIGAINICSGKPISVRRLVETWIRENGWKIELNLGHYPYPDYEPMAFWGKMDKLSAIISTIGGPPGDARAPHSSL</sequence>
<protein>
    <submittedName>
        <fullName evidence="4">NAD(P)-dependent oxidoreductase</fullName>
    </submittedName>
</protein>
<reference evidence="4 5" key="1">
    <citation type="submission" date="2023-08" db="EMBL/GenBank/DDBJ databases">
        <title>Implementing the SeqCode for naming new Mesorhizobium species isolated from Vachellia karroo root nodules.</title>
        <authorList>
            <person name="Van Lill M."/>
        </authorList>
    </citation>
    <scope>NUCLEOTIDE SEQUENCE [LARGE SCALE GENOMIC DNA]</scope>
    <source>
        <strain evidence="4 5">VK23A</strain>
    </source>
</reference>
<accession>A0ABU4XPI4</accession>
<dbReference type="InterPro" id="IPR036291">
    <property type="entry name" value="NAD(P)-bd_dom_sf"/>
</dbReference>
<name>A0ABU4XPI4_9HYPH</name>